<dbReference type="GO" id="GO:0042645">
    <property type="term" value="C:mitochondrial nucleoid"/>
    <property type="evidence" value="ECO:0007669"/>
    <property type="project" value="UniProtKB-SubCell"/>
</dbReference>
<evidence type="ECO:0000256" key="1">
    <source>
        <dbReference type="ARBA" id="ARBA00004436"/>
    </source>
</evidence>
<keyword evidence="5" id="KW-0805">Transcription regulation</keyword>
<dbReference type="GeneTree" id="ENSGT00390000010581"/>
<name>A0A8C5WJ42_9ANUR</name>
<sequence>MIRSLQLVARAGKARIWKPPLTQGAHRTLHCSRCLAKSEGNLSLRSSSTETEAGGDDGRVSLNETYTEEEAETILNVLNYATEVELSRIKLMGGKKSSSIVQYRQENGPLLDLDNLLRVPHFQSKTAVKLFDSILNPVPNEQRKERKSEHKALSRLLKPGVPPEQLEATESIVSIVFGTQKIAWAHVDRKMTVLDWRENTWYRFMKGSYLSYVYLEDLSPLVSMIPKADIYVLEKRGIPIQNSNLFPVMLHLHMVEAMLYTLLNGQYALDGKHRVVSLGRVTVGKHFDLMVGESRTSGVEIVKKLLLEPAFQSKSLVRFLPELVLQYRSHFQISGQKRHEEMCDAVLQAIAFYDLLLPDSAPTLQK</sequence>
<dbReference type="InterPro" id="IPR036397">
    <property type="entry name" value="RNaseH_sf"/>
</dbReference>
<protein>
    <recommendedName>
        <fullName evidence="3">Transcription elongation factor, mitochondrial</fullName>
    </recommendedName>
</protein>
<dbReference type="Proteomes" id="UP000694569">
    <property type="component" value="Unplaced"/>
</dbReference>
<organism evidence="10 11">
    <name type="scientific">Leptobrachium leishanense</name>
    <name type="common">Leishan spiny toad</name>
    <dbReference type="NCBI Taxonomy" id="445787"/>
    <lineage>
        <taxon>Eukaryota</taxon>
        <taxon>Metazoa</taxon>
        <taxon>Chordata</taxon>
        <taxon>Craniata</taxon>
        <taxon>Vertebrata</taxon>
        <taxon>Euteleostomi</taxon>
        <taxon>Amphibia</taxon>
        <taxon>Batrachia</taxon>
        <taxon>Anura</taxon>
        <taxon>Pelobatoidea</taxon>
        <taxon>Megophryidae</taxon>
        <taxon>Leptobrachium</taxon>
    </lineage>
</organism>
<keyword evidence="11" id="KW-1185">Reference proteome</keyword>
<dbReference type="Pfam" id="PF12836">
    <property type="entry name" value="HHH_3"/>
    <property type="match status" value="1"/>
</dbReference>
<dbReference type="InterPro" id="IPR010994">
    <property type="entry name" value="RuvA_2-like"/>
</dbReference>
<reference evidence="10" key="2">
    <citation type="submission" date="2025-09" db="UniProtKB">
        <authorList>
            <consortium name="Ensembl"/>
        </authorList>
    </citation>
    <scope>IDENTIFICATION</scope>
</reference>
<evidence type="ECO:0000256" key="6">
    <source>
        <dbReference type="ARBA" id="ARBA00023128"/>
    </source>
</evidence>
<dbReference type="Ensembl" id="ENSLLET00000043903.1">
    <property type="protein sequence ID" value="ENSLLEP00000042216.1"/>
    <property type="gene ID" value="ENSLLEG00000026859.1"/>
</dbReference>
<dbReference type="SUPFAM" id="SSF47781">
    <property type="entry name" value="RuvA domain 2-like"/>
    <property type="match status" value="1"/>
</dbReference>
<dbReference type="PANTHER" id="PTHR21053:SF2">
    <property type="entry name" value="TRANSCRIPTION ELONGATION FACTOR, MITOCHONDRIAL"/>
    <property type="match status" value="1"/>
</dbReference>
<dbReference type="GO" id="GO:0030337">
    <property type="term" value="F:DNA polymerase processivity factor activity"/>
    <property type="evidence" value="ECO:0007669"/>
    <property type="project" value="TreeGrafter"/>
</dbReference>
<dbReference type="InterPro" id="IPR039150">
    <property type="entry name" value="TEFM"/>
</dbReference>
<evidence type="ECO:0000256" key="5">
    <source>
        <dbReference type="ARBA" id="ARBA00023015"/>
    </source>
</evidence>
<comment type="function">
    <text evidence="9">Transcription elongation factor which increases mitochondrial RNA polymerase processivity. Regulates transcription of the mitochondrial genome, including genes important for the oxidative phosphorylation machinery.</text>
</comment>
<evidence type="ECO:0000256" key="4">
    <source>
        <dbReference type="ARBA" id="ARBA00022946"/>
    </source>
</evidence>
<evidence type="ECO:0000256" key="3">
    <source>
        <dbReference type="ARBA" id="ARBA00017000"/>
    </source>
</evidence>
<evidence type="ECO:0000256" key="9">
    <source>
        <dbReference type="ARBA" id="ARBA00025262"/>
    </source>
</evidence>
<evidence type="ECO:0000313" key="11">
    <source>
        <dbReference type="Proteomes" id="UP000694569"/>
    </source>
</evidence>
<keyword evidence="8" id="KW-1135">Mitochondrion nucleoid</keyword>
<keyword evidence="4" id="KW-0809">Transit peptide</keyword>
<gene>
    <name evidence="10" type="primary">TEFM</name>
</gene>
<accession>A0A8C5WJ42</accession>
<comment type="similarity">
    <text evidence="2">Belongs to the TEFM family.</text>
</comment>
<keyword evidence="6" id="KW-0496">Mitochondrion</keyword>
<dbReference type="OrthoDB" id="5949570at2759"/>
<dbReference type="GO" id="GO:0006392">
    <property type="term" value="P:transcription elongation by mitochondrial RNA polymerase"/>
    <property type="evidence" value="ECO:0007669"/>
    <property type="project" value="InterPro"/>
</dbReference>
<dbReference type="AlphaFoldDB" id="A0A8C5WJ42"/>
<evidence type="ECO:0000256" key="7">
    <source>
        <dbReference type="ARBA" id="ARBA00023163"/>
    </source>
</evidence>
<dbReference type="Gene3D" id="3.30.420.10">
    <property type="entry name" value="Ribonuclease H-like superfamily/Ribonuclease H"/>
    <property type="match status" value="1"/>
</dbReference>
<dbReference type="GO" id="GO:0003676">
    <property type="term" value="F:nucleic acid binding"/>
    <property type="evidence" value="ECO:0007669"/>
    <property type="project" value="InterPro"/>
</dbReference>
<proteinExistence type="inferred from homology"/>
<reference evidence="10" key="1">
    <citation type="submission" date="2025-08" db="UniProtKB">
        <authorList>
            <consortium name="Ensembl"/>
        </authorList>
    </citation>
    <scope>IDENTIFICATION</scope>
</reference>
<evidence type="ECO:0000256" key="2">
    <source>
        <dbReference type="ARBA" id="ARBA00009086"/>
    </source>
</evidence>
<keyword evidence="7" id="KW-0804">Transcription</keyword>
<comment type="subcellular location">
    <subcellularLocation>
        <location evidence="1">Mitochondrion matrix</location>
        <location evidence="1">Mitochondrion nucleoid</location>
    </subcellularLocation>
</comment>
<evidence type="ECO:0000313" key="10">
    <source>
        <dbReference type="Ensembl" id="ENSLLEP00000042216.1"/>
    </source>
</evidence>
<dbReference type="PANTHER" id="PTHR21053">
    <property type="entry name" value="TRANSCRIPTION ELONGATION FACTOR, MITOCHONDRIAL"/>
    <property type="match status" value="1"/>
</dbReference>
<evidence type="ECO:0000256" key="8">
    <source>
        <dbReference type="ARBA" id="ARBA00023271"/>
    </source>
</evidence>